<feature type="compositionally biased region" description="Polar residues" evidence="1">
    <location>
        <begin position="1"/>
        <end position="13"/>
    </location>
</feature>
<dbReference type="EMBL" id="WIGO01000160">
    <property type="protein sequence ID" value="KAF6826133.1"/>
    <property type="molecule type" value="Genomic_DNA"/>
</dbReference>
<comment type="caution">
    <text evidence="2">The sequence shown here is derived from an EMBL/GenBank/DDBJ whole genome shotgun (WGS) entry which is preliminary data.</text>
</comment>
<gene>
    <name evidence="2" type="ORF">CPLU01_09865</name>
</gene>
<dbReference type="Proteomes" id="UP000654918">
    <property type="component" value="Unassembled WGS sequence"/>
</dbReference>
<feature type="compositionally biased region" description="Polar residues" evidence="1">
    <location>
        <begin position="25"/>
        <end position="41"/>
    </location>
</feature>
<feature type="region of interest" description="Disordered" evidence="1">
    <location>
        <begin position="1"/>
        <end position="46"/>
    </location>
</feature>
<dbReference type="AlphaFoldDB" id="A0A8H6K848"/>
<evidence type="ECO:0000313" key="3">
    <source>
        <dbReference type="Proteomes" id="UP000654918"/>
    </source>
</evidence>
<evidence type="ECO:0000256" key="1">
    <source>
        <dbReference type="SAM" id="MobiDB-lite"/>
    </source>
</evidence>
<sequence>MSNYTHVNGTVSGNGDVPMNLGYGNENQIPRSERGSSVISTDSDKSLEAADAATREVVNMCRDLIQLAPTHDFIRFENPALANAIDSVRQIAQTVVILADANNDNNN</sequence>
<protein>
    <submittedName>
        <fullName evidence="2">Uncharacterized protein</fullName>
    </submittedName>
</protein>
<proteinExistence type="predicted"/>
<accession>A0A8H6K848</accession>
<reference evidence="2" key="1">
    <citation type="journal article" date="2020" name="Phytopathology">
        <title>Genome Sequence Resources of Colletotrichum truncatum, C. plurivorum, C. musicola, and C. sojae: Four Species Pathogenic to Soybean (Glycine max).</title>
        <authorList>
            <person name="Rogerio F."/>
            <person name="Boufleur T.R."/>
            <person name="Ciampi-Guillardi M."/>
            <person name="Sukno S.A."/>
            <person name="Thon M.R."/>
            <person name="Massola Junior N.S."/>
            <person name="Baroncelli R."/>
        </authorList>
    </citation>
    <scope>NUCLEOTIDE SEQUENCE</scope>
    <source>
        <strain evidence="2">LFN00145</strain>
    </source>
</reference>
<name>A0A8H6K848_9PEZI</name>
<keyword evidence="3" id="KW-1185">Reference proteome</keyword>
<organism evidence="2 3">
    <name type="scientific">Colletotrichum plurivorum</name>
    <dbReference type="NCBI Taxonomy" id="2175906"/>
    <lineage>
        <taxon>Eukaryota</taxon>
        <taxon>Fungi</taxon>
        <taxon>Dikarya</taxon>
        <taxon>Ascomycota</taxon>
        <taxon>Pezizomycotina</taxon>
        <taxon>Sordariomycetes</taxon>
        <taxon>Hypocreomycetidae</taxon>
        <taxon>Glomerellales</taxon>
        <taxon>Glomerellaceae</taxon>
        <taxon>Colletotrichum</taxon>
        <taxon>Colletotrichum orchidearum species complex</taxon>
    </lineage>
</organism>
<evidence type="ECO:0000313" key="2">
    <source>
        <dbReference type="EMBL" id="KAF6826133.1"/>
    </source>
</evidence>